<dbReference type="InterPro" id="IPR001870">
    <property type="entry name" value="B30.2/SPRY"/>
</dbReference>
<dbReference type="Gene3D" id="2.60.120.920">
    <property type="match status" value="1"/>
</dbReference>
<dbReference type="KEGG" id="pmua:114588606"/>
<comment type="function">
    <text evidence="3">Neurotoxin that produces dose-dependent hypolocomotion and hyperalgesia in mice. May directly act on the central nervous system, as it is 6500-fold more potent when administered intracerebroventricularly than intraperitoneal.</text>
</comment>
<dbReference type="RefSeq" id="XP_028569847.1">
    <property type="nucleotide sequence ID" value="XM_028714014.1"/>
</dbReference>
<evidence type="ECO:0000313" key="5">
    <source>
        <dbReference type="Ensembl" id="ENSPMRP00000033109.1"/>
    </source>
</evidence>
<dbReference type="OMA" id="HYFEVKY"/>
<evidence type="ECO:0000256" key="2">
    <source>
        <dbReference type="ARBA" id="ARBA00022699"/>
    </source>
</evidence>
<feature type="domain" description="B30.2/SPRY" evidence="4">
    <location>
        <begin position="42"/>
        <end position="225"/>
    </location>
</feature>
<dbReference type="GeneID" id="114588606"/>
<dbReference type="InterPro" id="IPR003879">
    <property type="entry name" value="Butyrophylin_SPRY"/>
</dbReference>
<dbReference type="InterPro" id="IPR006574">
    <property type="entry name" value="PRY"/>
</dbReference>
<dbReference type="SUPFAM" id="SSF49899">
    <property type="entry name" value="Concanavalin A-like lectins/glucanases"/>
    <property type="match status" value="1"/>
</dbReference>
<keyword evidence="6" id="KW-1185">Reference proteome</keyword>
<dbReference type="SMART" id="SM00589">
    <property type="entry name" value="PRY"/>
    <property type="match status" value="1"/>
</dbReference>
<dbReference type="PANTHER" id="PTHR24103">
    <property type="entry name" value="E3 UBIQUITIN-PROTEIN LIGASE TRIM"/>
    <property type="match status" value="1"/>
</dbReference>
<dbReference type="SMART" id="SM00449">
    <property type="entry name" value="SPRY"/>
    <property type="match status" value="1"/>
</dbReference>
<dbReference type="InterPro" id="IPR043136">
    <property type="entry name" value="B30.2/SPRY_sf"/>
</dbReference>
<dbReference type="Proteomes" id="UP000472272">
    <property type="component" value="Chromosome 18"/>
</dbReference>
<dbReference type="RefSeq" id="XP_028569848.1">
    <property type="nucleotide sequence ID" value="XM_028714015.1"/>
</dbReference>
<evidence type="ECO:0000259" key="4">
    <source>
        <dbReference type="PROSITE" id="PS50188"/>
    </source>
</evidence>
<dbReference type="InterPro" id="IPR050143">
    <property type="entry name" value="TRIM/RBCC"/>
</dbReference>
<dbReference type="InterPro" id="IPR013320">
    <property type="entry name" value="ConA-like_dom_sf"/>
</dbReference>
<dbReference type="GeneTree" id="ENSGT01030000234669"/>
<dbReference type="Pfam" id="PF00622">
    <property type="entry name" value="SPRY"/>
    <property type="match status" value="1"/>
</dbReference>
<reference evidence="5" key="2">
    <citation type="submission" date="2025-08" db="UniProtKB">
        <authorList>
            <consortium name="Ensembl"/>
        </authorList>
    </citation>
    <scope>IDENTIFICATION</scope>
</reference>
<dbReference type="Ensembl" id="ENSPMRT00000035126.1">
    <property type="protein sequence ID" value="ENSPMRP00000033109.1"/>
    <property type="gene ID" value="ENSPMRG00000021464.1"/>
</dbReference>
<name>A0A670KBX2_PODMU</name>
<dbReference type="OrthoDB" id="6105938at2759"/>
<reference evidence="5" key="3">
    <citation type="submission" date="2025-09" db="UniProtKB">
        <authorList>
            <consortium name="Ensembl"/>
        </authorList>
    </citation>
    <scope>IDENTIFICATION</scope>
</reference>
<evidence type="ECO:0000313" key="6">
    <source>
        <dbReference type="Proteomes" id="UP000472272"/>
    </source>
</evidence>
<keyword evidence="2" id="KW-0800">Toxin</keyword>
<sequence length="225" mass="24988">MSFSLVSWLSFRNFPMRSGVQPTLKGFYCILWLMLCFLAEQKGGGKVLASLPKGCYRVAAKVTFNPDTAHPALVVSTDRKTVTSEGVEHPVPPNPRRFTKSPAVLGSPGFKSGKHCWEVVYGNQREWAVGVARESVKRDVYLSLTPEEGIVQEGLWWLRRRQSDPQPPPQGSGTIGVLLDCDQDTVTFYMAGKVIKKDVPRNGEVVYPLFYVGGGVSLRLKDLKE</sequence>
<accession>A0A670KBX2</accession>
<evidence type="ECO:0000256" key="1">
    <source>
        <dbReference type="ARBA" id="ARBA00009651"/>
    </source>
</evidence>
<comment type="similarity">
    <text evidence="1">Belongs to the ohanin/vespryn family.</text>
</comment>
<protein>
    <submittedName>
        <fullName evidence="5">Vespryn-like</fullName>
    </submittedName>
</protein>
<gene>
    <name evidence="5" type="primary">LOC114588606</name>
</gene>
<evidence type="ECO:0000256" key="3">
    <source>
        <dbReference type="ARBA" id="ARBA00034460"/>
    </source>
</evidence>
<dbReference type="Pfam" id="PF13765">
    <property type="entry name" value="PRY"/>
    <property type="match status" value="1"/>
</dbReference>
<dbReference type="PRINTS" id="PR01407">
    <property type="entry name" value="BUTYPHLNCDUF"/>
</dbReference>
<organism evidence="5 6">
    <name type="scientific">Podarcis muralis</name>
    <name type="common">Wall lizard</name>
    <name type="synonym">Lacerta muralis</name>
    <dbReference type="NCBI Taxonomy" id="64176"/>
    <lineage>
        <taxon>Eukaryota</taxon>
        <taxon>Metazoa</taxon>
        <taxon>Chordata</taxon>
        <taxon>Craniata</taxon>
        <taxon>Vertebrata</taxon>
        <taxon>Euteleostomi</taxon>
        <taxon>Lepidosauria</taxon>
        <taxon>Squamata</taxon>
        <taxon>Bifurcata</taxon>
        <taxon>Unidentata</taxon>
        <taxon>Episquamata</taxon>
        <taxon>Laterata</taxon>
        <taxon>Lacertibaenia</taxon>
        <taxon>Lacertidae</taxon>
        <taxon>Podarcis</taxon>
    </lineage>
</organism>
<dbReference type="AlphaFoldDB" id="A0A670KBX2"/>
<reference evidence="5 6" key="1">
    <citation type="journal article" date="2019" name="Proc. Natl. Acad. Sci. U.S.A.">
        <title>Regulatory changes in pterin and carotenoid genes underlie balanced color polymorphisms in the wall lizard.</title>
        <authorList>
            <person name="Andrade P."/>
            <person name="Pinho C."/>
            <person name="Perez I de Lanuza G."/>
            <person name="Afonso S."/>
            <person name="Brejcha J."/>
            <person name="Rubin C.J."/>
            <person name="Wallerman O."/>
            <person name="Pereira P."/>
            <person name="Sabatino S.J."/>
            <person name="Bellati A."/>
            <person name="Pellitteri-Rosa D."/>
            <person name="Bosakova Z."/>
            <person name="Bunikis I."/>
            <person name="Carretero M.A."/>
            <person name="Feiner N."/>
            <person name="Marsik P."/>
            <person name="Pauperio F."/>
            <person name="Salvi D."/>
            <person name="Soler L."/>
            <person name="While G.M."/>
            <person name="Uller T."/>
            <person name="Font E."/>
            <person name="Andersson L."/>
            <person name="Carneiro M."/>
        </authorList>
    </citation>
    <scope>NUCLEOTIDE SEQUENCE</scope>
</reference>
<dbReference type="InterPro" id="IPR003877">
    <property type="entry name" value="SPRY_dom"/>
</dbReference>
<keyword evidence="2" id="KW-0528">Neurotoxin</keyword>
<dbReference type="PROSITE" id="PS50188">
    <property type="entry name" value="B302_SPRY"/>
    <property type="match status" value="1"/>
</dbReference>
<proteinExistence type="inferred from homology"/>